<dbReference type="Pfam" id="PF10545">
    <property type="entry name" value="MADF_DNA_bdg"/>
    <property type="match status" value="1"/>
</dbReference>
<feature type="domain" description="MADF" evidence="1">
    <location>
        <begin position="11"/>
        <end position="106"/>
    </location>
</feature>
<sequence>FNNNLYLIVDKFLEEYQKYPCLWDKSLDEYRNRVKRDHAEEMLLQFSKMPTIKELRQKIRNIRCTYNQEVSKIKKSMVTGSGSSTVYKPKLSWFSLADSFLKTNNDGVYKPDTNLTLTSDEPQENYDHYKSVENVSNAVLEHGEISNSSETELSTNINKRVSKLQQNKSIKKSKLDNSLDNAVEALKFACSKQATTETEFTLFGKQVGLQLEKLPLTEALKLQSEIQQLLTTARLASMNDPSSSVVSNHNTCNTTLSSQTFDYTVSQPQPQENEPSLLTLFYNNWKK</sequence>
<reference evidence="2 3" key="1">
    <citation type="submission" date="2019-08" db="EMBL/GenBank/DDBJ databases">
        <title>Whole genome of Aphis craccivora.</title>
        <authorList>
            <person name="Voronova N.V."/>
            <person name="Shulinski R.S."/>
            <person name="Bandarenka Y.V."/>
            <person name="Zhorov D.G."/>
            <person name="Warner D."/>
        </authorList>
    </citation>
    <scope>NUCLEOTIDE SEQUENCE [LARGE SCALE GENOMIC DNA]</scope>
    <source>
        <strain evidence="2">180601</strain>
        <tissue evidence="2">Whole Body</tissue>
    </source>
</reference>
<organism evidence="2 3">
    <name type="scientific">Aphis craccivora</name>
    <name type="common">Cowpea aphid</name>
    <dbReference type="NCBI Taxonomy" id="307492"/>
    <lineage>
        <taxon>Eukaryota</taxon>
        <taxon>Metazoa</taxon>
        <taxon>Ecdysozoa</taxon>
        <taxon>Arthropoda</taxon>
        <taxon>Hexapoda</taxon>
        <taxon>Insecta</taxon>
        <taxon>Pterygota</taxon>
        <taxon>Neoptera</taxon>
        <taxon>Paraneoptera</taxon>
        <taxon>Hemiptera</taxon>
        <taxon>Sternorrhyncha</taxon>
        <taxon>Aphidomorpha</taxon>
        <taxon>Aphidoidea</taxon>
        <taxon>Aphididae</taxon>
        <taxon>Aphidini</taxon>
        <taxon>Aphis</taxon>
        <taxon>Aphis</taxon>
    </lineage>
</organism>
<protein>
    <submittedName>
        <fullName evidence="2">MADF domain-containing protein</fullName>
    </submittedName>
</protein>
<dbReference type="Proteomes" id="UP000478052">
    <property type="component" value="Unassembled WGS sequence"/>
</dbReference>
<dbReference type="PANTHER" id="PTHR21505:SF8">
    <property type="entry name" value="DPT-YFP REPRESSOR BY OVEREXPRESSION, ISOFORM D-RELATED"/>
    <property type="match status" value="1"/>
</dbReference>
<dbReference type="AlphaFoldDB" id="A0A6G0VSU4"/>
<gene>
    <name evidence="2" type="ORF">FWK35_00024169</name>
</gene>
<dbReference type="PROSITE" id="PS51029">
    <property type="entry name" value="MADF"/>
    <property type="match status" value="1"/>
</dbReference>
<accession>A0A6G0VSU4</accession>
<keyword evidence="3" id="KW-1185">Reference proteome</keyword>
<dbReference type="InterPro" id="IPR006578">
    <property type="entry name" value="MADF-dom"/>
</dbReference>
<feature type="non-terminal residue" evidence="2">
    <location>
        <position position="287"/>
    </location>
</feature>
<feature type="non-terminal residue" evidence="2">
    <location>
        <position position="1"/>
    </location>
</feature>
<evidence type="ECO:0000313" key="2">
    <source>
        <dbReference type="EMBL" id="KAF0707938.1"/>
    </source>
</evidence>
<evidence type="ECO:0000313" key="3">
    <source>
        <dbReference type="Proteomes" id="UP000478052"/>
    </source>
</evidence>
<dbReference type="SMART" id="SM00595">
    <property type="entry name" value="MADF"/>
    <property type="match status" value="1"/>
</dbReference>
<dbReference type="EMBL" id="VUJU01012344">
    <property type="protein sequence ID" value="KAF0707938.1"/>
    <property type="molecule type" value="Genomic_DNA"/>
</dbReference>
<dbReference type="PANTHER" id="PTHR21505">
    <property type="entry name" value="MADF DOMAIN-CONTAINING PROTEIN-RELATED"/>
    <property type="match status" value="1"/>
</dbReference>
<dbReference type="OrthoDB" id="8190343at2759"/>
<name>A0A6G0VSU4_APHCR</name>
<proteinExistence type="predicted"/>
<comment type="caution">
    <text evidence="2">The sequence shown here is derived from an EMBL/GenBank/DDBJ whole genome shotgun (WGS) entry which is preliminary data.</text>
</comment>
<evidence type="ECO:0000259" key="1">
    <source>
        <dbReference type="PROSITE" id="PS51029"/>
    </source>
</evidence>